<dbReference type="EMBL" id="KQ483507">
    <property type="protein sequence ID" value="KYP48166.1"/>
    <property type="molecule type" value="Genomic_DNA"/>
</dbReference>
<accession>A0A151S046</accession>
<protein>
    <recommendedName>
        <fullName evidence="1">Retrotransposon gag domain-containing protein</fullName>
    </recommendedName>
</protein>
<organism evidence="2 3">
    <name type="scientific">Cajanus cajan</name>
    <name type="common">Pigeon pea</name>
    <name type="synonym">Cajanus indicus</name>
    <dbReference type="NCBI Taxonomy" id="3821"/>
    <lineage>
        <taxon>Eukaryota</taxon>
        <taxon>Viridiplantae</taxon>
        <taxon>Streptophyta</taxon>
        <taxon>Embryophyta</taxon>
        <taxon>Tracheophyta</taxon>
        <taxon>Spermatophyta</taxon>
        <taxon>Magnoliopsida</taxon>
        <taxon>eudicotyledons</taxon>
        <taxon>Gunneridae</taxon>
        <taxon>Pentapetalae</taxon>
        <taxon>rosids</taxon>
        <taxon>fabids</taxon>
        <taxon>Fabales</taxon>
        <taxon>Fabaceae</taxon>
        <taxon>Papilionoideae</taxon>
        <taxon>50 kb inversion clade</taxon>
        <taxon>NPAAA clade</taxon>
        <taxon>indigoferoid/millettioid clade</taxon>
        <taxon>Phaseoleae</taxon>
        <taxon>Cajanus</taxon>
    </lineage>
</organism>
<evidence type="ECO:0000313" key="2">
    <source>
        <dbReference type="EMBL" id="KYP48166.1"/>
    </source>
</evidence>
<sequence length="178" mass="21100">MLMALETENKEHFIFGKISCPDSSDPLHKAWRRCNKMVMSWLTHSMTSDIKQSVMWMDITAEIWKDLCDRFTHRDKFKITDLQEEVQQLKQGDLTVSQYYTRLRILWKELSMYHTSLVCKCFVTCFCDLIAKIQKERDDDCVIKFLRGLNGEFAQVRSQVMLMEPMPDMVHTFSLVLQ</sequence>
<name>A0A151S046_CAJCA</name>
<evidence type="ECO:0000313" key="3">
    <source>
        <dbReference type="Proteomes" id="UP000075243"/>
    </source>
</evidence>
<gene>
    <name evidence="2" type="ORF">KK1_030168</name>
</gene>
<dbReference type="PANTHER" id="PTHR37610">
    <property type="entry name" value="CCHC-TYPE DOMAIN-CONTAINING PROTEIN"/>
    <property type="match status" value="1"/>
</dbReference>
<dbReference type="Pfam" id="PF03732">
    <property type="entry name" value="Retrotrans_gag"/>
    <property type="match status" value="1"/>
</dbReference>
<dbReference type="PANTHER" id="PTHR37610:SF55">
    <property type="entry name" value="RETROTRANSPOSON COPIA-LIKE N-TERMINAL DOMAIN-CONTAINING PROTEIN"/>
    <property type="match status" value="1"/>
</dbReference>
<evidence type="ECO:0000259" key="1">
    <source>
        <dbReference type="Pfam" id="PF03732"/>
    </source>
</evidence>
<dbReference type="Proteomes" id="UP000075243">
    <property type="component" value="Unassembled WGS sequence"/>
</dbReference>
<dbReference type="Gramene" id="C.cajan_33417.t">
    <property type="protein sequence ID" value="C.cajan_33417.t.cds1"/>
    <property type="gene ID" value="C.cajan_33417"/>
</dbReference>
<feature type="domain" description="Retrotransposon gag" evidence="1">
    <location>
        <begin position="40"/>
        <end position="149"/>
    </location>
</feature>
<dbReference type="AlphaFoldDB" id="A0A151S046"/>
<keyword evidence="3" id="KW-1185">Reference proteome</keyword>
<dbReference type="InterPro" id="IPR005162">
    <property type="entry name" value="Retrotrans_gag_dom"/>
</dbReference>
<dbReference type="OMA" id="SHANSCN"/>
<proteinExistence type="predicted"/>
<reference evidence="2" key="1">
    <citation type="journal article" date="2012" name="Nat. Biotechnol.">
        <title>Draft genome sequence of pigeonpea (Cajanus cajan), an orphan legume crop of resource-poor farmers.</title>
        <authorList>
            <person name="Varshney R.K."/>
            <person name="Chen W."/>
            <person name="Li Y."/>
            <person name="Bharti A.K."/>
            <person name="Saxena R.K."/>
            <person name="Schlueter J.A."/>
            <person name="Donoghue M.T."/>
            <person name="Azam S."/>
            <person name="Fan G."/>
            <person name="Whaley A.M."/>
            <person name="Farmer A.D."/>
            <person name="Sheridan J."/>
            <person name="Iwata A."/>
            <person name="Tuteja R."/>
            <person name="Penmetsa R.V."/>
            <person name="Wu W."/>
            <person name="Upadhyaya H.D."/>
            <person name="Yang S.P."/>
            <person name="Shah T."/>
            <person name="Saxena K.B."/>
            <person name="Michael T."/>
            <person name="McCombie W.R."/>
            <person name="Yang B."/>
            <person name="Zhang G."/>
            <person name="Yang H."/>
            <person name="Wang J."/>
            <person name="Spillane C."/>
            <person name="Cook D.R."/>
            <person name="May G.D."/>
            <person name="Xu X."/>
            <person name="Jackson S.A."/>
        </authorList>
    </citation>
    <scope>NUCLEOTIDE SEQUENCE [LARGE SCALE GENOMIC DNA]</scope>
</reference>